<dbReference type="Proteomes" id="UP000499080">
    <property type="component" value="Unassembled WGS sequence"/>
</dbReference>
<protein>
    <submittedName>
        <fullName evidence="8">Synaptic vesicle glycoprotein 2C</fullName>
    </submittedName>
</protein>
<dbReference type="InterPro" id="IPR011701">
    <property type="entry name" value="MFS"/>
</dbReference>
<evidence type="ECO:0000313" key="9">
    <source>
        <dbReference type="Proteomes" id="UP000499080"/>
    </source>
</evidence>
<dbReference type="AlphaFoldDB" id="A0A4Y2C7J2"/>
<feature type="domain" description="Major facilitator superfamily (MFS) profile" evidence="7">
    <location>
        <begin position="75"/>
        <end position="175"/>
    </location>
</feature>
<evidence type="ECO:0000256" key="2">
    <source>
        <dbReference type="ARBA" id="ARBA00022448"/>
    </source>
</evidence>
<dbReference type="GO" id="GO:0016020">
    <property type="term" value="C:membrane"/>
    <property type="evidence" value="ECO:0007669"/>
    <property type="project" value="UniProtKB-SubCell"/>
</dbReference>
<dbReference type="OrthoDB" id="433512at2759"/>
<dbReference type="Gene3D" id="1.20.1250.20">
    <property type="entry name" value="MFS general substrate transporter like domains"/>
    <property type="match status" value="1"/>
</dbReference>
<reference evidence="8 9" key="1">
    <citation type="journal article" date="2019" name="Sci. Rep.">
        <title>Orb-weaving spider Araneus ventricosus genome elucidates the spidroin gene catalogue.</title>
        <authorList>
            <person name="Kono N."/>
            <person name="Nakamura H."/>
            <person name="Ohtoshi R."/>
            <person name="Moran D.A.P."/>
            <person name="Shinohara A."/>
            <person name="Yoshida Y."/>
            <person name="Fujiwara M."/>
            <person name="Mori M."/>
            <person name="Tomita M."/>
            <person name="Arakawa K."/>
        </authorList>
    </citation>
    <scope>NUCLEOTIDE SEQUENCE [LARGE SCALE GENOMIC DNA]</scope>
</reference>
<comment type="subcellular location">
    <subcellularLocation>
        <location evidence="1">Membrane</location>
        <topology evidence="1">Multi-pass membrane protein</topology>
    </subcellularLocation>
</comment>
<dbReference type="PANTHER" id="PTHR23511:SF34">
    <property type="entry name" value="SYNAPTIC VESICLE GLYCOPROTEIN 2"/>
    <property type="match status" value="1"/>
</dbReference>
<keyword evidence="3 6" id="KW-0812">Transmembrane</keyword>
<evidence type="ECO:0000256" key="6">
    <source>
        <dbReference type="SAM" id="Phobius"/>
    </source>
</evidence>
<sequence length="175" mass="19186">MTLETQKDDSECAYLVHEESLPAGTAYKPPAQPTKDVDRLYKPEEEEDGPTLHSIAKFHEHLLEQAGFGAFHLLVLLMAGLGLTADAVELFAVGYILPSAEHELCMEEYQKGWLGTISFIGMMTGALIWGIMGDRVGRRRTLLTALACNGIFGVIAAFMPTYSLLMLTRFCSSVG</sequence>
<evidence type="ECO:0000313" key="8">
    <source>
        <dbReference type="EMBL" id="GBM00382.1"/>
    </source>
</evidence>
<organism evidence="8 9">
    <name type="scientific">Araneus ventricosus</name>
    <name type="common">Orbweaver spider</name>
    <name type="synonym">Epeira ventricosa</name>
    <dbReference type="NCBI Taxonomy" id="182803"/>
    <lineage>
        <taxon>Eukaryota</taxon>
        <taxon>Metazoa</taxon>
        <taxon>Ecdysozoa</taxon>
        <taxon>Arthropoda</taxon>
        <taxon>Chelicerata</taxon>
        <taxon>Arachnida</taxon>
        <taxon>Araneae</taxon>
        <taxon>Araneomorphae</taxon>
        <taxon>Entelegynae</taxon>
        <taxon>Araneoidea</taxon>
        <taxon>Araneidae</taxon>
        <taxon>Araneus</taxon>
    </lineage>
</organism>
<keyword evidence="4 6" id="KW-1133">Transmembrane helix</keyword>
<dbReference type="GO" id="GO:0022857">
    <property type="term" value="F:transmembrane transporter activity"/>
    <property type="evidence" value="ECO:0007669"/>
    <property type="project" value="InterPro"/>
</dbReference>
<accession>A0A4Y2C7J2</accession>
<evidence type="ECO:0000256" key="4">
    <source>
        <dbReference type="ARBA" id="ARBA00022989"/>
    </source>
</evidence>
<dbReference type="SUPFAM" id="SSF103473">
    <property type="entry name" value="MFS general substrate transporter"/>
    <property type="match status" value="1"/>
</dbReference>
<evidence type="ECO:0000259" key="7">
    <source>
        <dbReference type="PROSITE" id="PS50850"/>
    </source>
</evidence>
<feature type="transmembrane region" description="Helical" evidence="6">
    <location>
        <begin position="112"/>
        <end position="131"/>
    </location>
</feature>
<keyword evidence="2" id="KW-0813">Transport</keyword>
<evidence type="ECO:0000256" key="5">
    <source>
        <dbReference type="ARBA" id="ARBA00023136"/>
    </source>
</evidence>
<dbReference type="Pfam" id="PF07690">
    <property type="entry name" value="MFS_1"/>
    <property type="match status" value="1"/>
</dbReference>
<comment type="caution">
    <text evidence="8">The sequence shown here is derived from an EMBL/GenBank/DDBJ whole genome shotgun (WGS) entry which is preliminary data.</text>
</comment>
<proteinExistence type="predicted"/>
<evidence type="ECO:0000256" key="1">
    <source>
        <dbReference type="ARBA" id="ARBA00004141"/>
    </source>
</evidence>
<feature type="transmembrane region" description="Helical" evidence="6">
    <location>
        <begin position="143"/>
        <end position="165"/>
    </location>
</feature>
<evidence type="ECO:0000256" key="3">
    <source>
        <dbReference type="ARBA" id="ARBA00022692"/>
    </source>
</evidence>
<keyword evidence="5 6" id="KW-0472">Membrane</keyword>
<dbReference type="PANTHER" id="PTHR23511">
    <property type="entry name" value="SYNAPTIC VESICLE GLYCOPROTEIN 2"/>
    <property type="match status" value="1"/>
</dbReference>
<keyword evidence="9" id="KW-1185">Reference proteome</keyword>
<dbReference type="InterPro" id="IPR036259">
    <property type="entry name" value="MFS_trans_sf"/>
</dbReference>
<name>A0A4Y2C7J2_ARAVE</name>
<dbReference type="InterPro" id="IPR020846">
    <property type="entry name" value="MFS_dom"/>
</dbReference>
<gene>
    <name evidence="8" type="primary">Sv2c_0</name>
    <name evidence="8" type="ORF">AVEN_179199_1</name>
</gene>
<dbReference type="EMBL" id="BGPR01000156">
    <property type="protein sequence ID" value="GBM00382.1"/>
    <property type="molecule type" value="Genomic_DNA"/>
</dbReference>
<feature type="transmembrane region" description="Helical" evidence="6">
    <location>
        <begin position="73"/>
        <end position="97"/>
    </location>
</feature>
<dbReference type="PROSITE" id="PS50850">
    <property type="entry name" value="MFS"/>
    <property type="match status" value="1"/>
</dbReference>